<dbReference type="Proteomes" id="UP000182690">
    <property type="component" value="Unassembled WGS sequence"/>
</dbReference>
<feature type="transmembrane region" description="Helical" evidence="2">
    <location>
        <begin position="39"/>
        <end position="61"/>
    </location>
</feature>
<evidence type="ECO:0000313" key="3">
    <source>
        <dbReference type="EMBL" id="SDQ22228.1"/>
    </source>
</evidence>
<keyword evidence="2" id="KW-1133">Transmembrane helix</keyword>
<dbReference type="RefSeq" id="WP_010154750.1">
    <property type="nucleotide sequence ID" value="NZ_FNKB01000001.1"/>
</dbReference>
<proteinExistence type="predicted"/>
<dbReference type="EMBL" id="FNKB01000001">
    <property type="protein sequence ID" value="SDQ22228.1"/>
    <property type="molecule type" value="Genomic_DNA"/>
</dbReference>
<feature type="compositionally biased region" description="Low complexity" evidence="1">
    <location>
        <begin position="114"/>
        <end position="131"/>
    </location>
</feature>
<keyword evidence="2" id="KW-0812">Transmembrane</keyword>
<keyword evidence="2" id="KW-0472">Membrane</keyword>
<accession>A0A1H0Z4B0</accession>
<dbReference type="AlphaFoldDB" id="A0A1H0Z4B0"/>
<evidence type="ECO:0000256" key="2">
    <source>
        <dbReference type="SAM" id="Phobius"/>
    </source>
</evidence>
<reference evidence="3 4" key="1">
    <citation type="submission" date="2016-10" db="EMBL/GenBank/DDBJ databases">
        <authorList>
            <person name="de Groot N.N."/>
        </authorList>
    </citation>
    <scope>NUCLEOTIDE SEQUENCE [LARGE SCALE GENOMIC DNA]</scope>
    <source>
        <strain evidence="3 4">DSM 22788</strain>
    </source>
</reference>
<protein>
    <recommendedName>
        <fullName evidence="5">Sulfate permease</fullName>
    </recommendedName>
</protein>
<sequence length="131" mass="15171">MNLMQRLWNASVRTRIFLRRRMPTNILLDKIRTRRGLKWGVPAMLFGGIYLFAAAMCITLIQYGWNQALYLLFLLLLWNGMKFLWIGPWSLIRLAHTRICEHRVQTSSLQAGNSSLSADSSDLRDAISTTR</sequence>
<dbReference type="STRING" id="1079994.SAMN04488565_1432"/>
<evidence type="ECO:0000256" key="1">
    <source>
        <dbReference type="SAM" id="MobiDB-lite"/>
    </source>
</evidence>
<evidence type="ECO:0000313" key="4">
    <source>
        <dbReference type="Proteomes" id="UP000182690"/>
    </source>
</evidence>
<name>A0A1H0Z4B0_9MICO</name>
<feature type="region of interest" description="Disordered" evidence="1">
    <location>
        <begin position="112"/>
        <end position="131"/>
    </location>
</feature>
<organism evidence="3 4">
    <name type="scientific">Leucobacter chromiiresistens</name>
    <dbReference type="NCBI Taxonomy" id="1079994"/>
    <lineage>
        <taxon>Bacteria</taxon>
        <taxon>Bacillati</taxon>
        <taxon>Actinomycetota</taxon>
        <taxon>Actinomycetes</taxon>
        <taxon>Micrococcales</taxon>
        <taxon>Microbacteriaceae</taxon>
        <taxon>Leucobacter</taxon>
    </lineage>
</organism>
<feature type="transmembrane region" description="Helical" evidence="2">
    <location>
        <begin position="67"/>
        <end position="85"/>
    </location>
</feature>
<evidence type="ECO:0008006" key="5">
    <source>
        <dbReference type="Google" id="ProtNLM"/>
    </source>
</evidence>
<gene>
    <name evidence="3" type="ORF">SAMN04488565_1432</name>
</gene>